<keyword evidence="3" id="KW-1185">Reference proteome</keyword>
<accession>A0A4D6LPG2</accession>
<gene>
    <name evidence="2" type="ORF">DEO72_LG4g1423</name>
</gene>
<feature type="region of interest" description="Disordered" evidence="1">
    <location>
        <begin position="123"/>
        <end position="146"/>
    </location>
</feature>
<name>A0A4D6LPG2_VIGUN</name>
<dbReference type="EMBL" id="CP039348">
    <property type="protein sequence ID" value="QCD90467.1"/>
    <property type="molecule type" value="Genomic_DNA"/>
</dbReference>
<sequence length="197" mass="21677">MAQHLPIQAKHHRQSNNTPGSKEQQRLRLARPTCRQAKLLQTAWRYSLTARRQRLSDPTVFSSPPGGSHRAARRLLSADSLTLRLSPGGLVSPPGAIPEQYLTGFSTSTSLINVPMESQHKIKVTKSRQNSDNQNAPPGGIQPTAKQLITKPRNRVTLMCRLAAHACPPGGFWARTQNFRGTASERKGNSCIQTNIT</sequence>
<dbReference type="AlphaFoldDB" id="A0A4D6LPG2"/>
<feature type="compositionally biased region" description="Polar residues" evidence="1">
    <location>
        <begin position="127"/>
        <end position="136"/>
    </location>
</feature>
<organism evidence="2 3">
    <name type="scientific">Vigna unguiculata</name>
    <name type="common">Cowpea</name>
    <dbReference type="NCBI Taxonomy" id="3917"/>
    <lineage>
        <taxon>Eukaryota</taxon>
        <taxon>Viridiplantae</taxon>
        <taxon>Streptophyta</taxon>
        <taxon>Embryophyta</taxon>
        <taxon>Tracheophyta</taxon>
        <taxon>Spermatophyta</taxon>
        <taxon>Magnoliopsida</taxon>
        <taxon>eudicotyledons</taxon>
        <taxon>Gunneridae</taxon>
        <taxon>Pentapetalae</taxon>
        <taxon>rosids</taxon>
        <taxon>fabids</taxon>
        <taxon>Fabales</taxon>
        <taxon>Fabaceae</taxon>
        <taxon>Papilionoideae</taxon>
        <taxon>50 kb inversion clade</taxon>
        <taxon>NPAAA clade</taxon>
        <taxon>indigoferoid/millettioid clade</taxon>
        <taxon>Phaseoleae</taxon>
        <taxon>Vigna</taxon>
    </lineage>
</organism>
<evidence type="ECO:0000313" key="3">
    <source>
        <dbReference type="Proteomes" id="UP000501690"/>
    </source>
</evidence>
<evidence type="ECO:0000313" key="2">
    <source>
        <dbReference type="EMBL" id="QCD90467.1"/>
    </source>
</evidence>
<evidence type="ECO:0000256" key="1">
    <source>
        <dbReference type="SAM" id="MobiDB-lite"/>
    </source>
</evidence>
<feature type="region of interest" description="Disordered" evidence="1">
    <location>
        <begin position="1"/>
        <end position="28"/>
    </location>
</feature>
<proteinExistence type="predicted"/>
<protein>
    <submittedName>
        <fullName evidence="2">Uncharacterized protein</fullName>
    </submittedName>
</protein>
<dbReference type="Proteomes" id="UP000501690">
    <property type="component" value="Linkage Group LG4"/>
</dbReference>
<reference evidence="2 3" key="1">
    <citation type="submission" date="2019-04" db="EMBL/GenBank/DDBJ databases">
        <title>An improved genome assembly and genetic linkage map for asparagus bean, Vigna unguiculata ssp. sesquipedialis.</title>
        <authorList>
            <person name="Xia Q."/>
            <person name="Zhang R."/>
            <person name="Dong Y."/>
        </authorList>
    </citation>
    <scope>NUCLEOTIDE SEQUENCE [LARGE SCALE GENOMIC DNA]</scope>
    <source>
        <tissue evidence="2">Leaf</tissue>
    </source>
</reference>